<protein>
    <recommendedName>
        <fullName evidence="3">Prophage pi2 protein 40</fullName>
    </recommendedName>
</protein>
<dbReference type="OrthoDB" id="1697664at2"/>
<accession>A0A1T5A0M5</accession>
<evidence type="ECO:0000313" key="2">
    <source>
        <dbReference type="Proteomes" id="UP000243406"/>
    </source>
</evidence>
<evidence type="ECO:0000313" key="1">
    <source>
        <dbReference type="EMBL" id="SKB28319.1"/>
    </source>
</evidence>
<keyword evidence="2" id="KW-1185">Reference proteome</keyword>
<organism evidence="1 2">
    <name type="scientific">Acetoanaerobium noterae</name>
    <dbReference type="NCBI Taxonomy" id="745369"/>
    <lineage>
        <taxon>Bacteria</taxon>
        <taxon>Bacillati</taxon>
        <taxon>Bacillota</taxon>
        <taxon>Clostridia</taxon>
        <taxon>Peptostreptococcales</taxon>
        <taxon>Filifactoraceae</taxon>
        <taxon>Acetoanaerobium</taxon>
    </lineage>
</organism>
<dbReference type="AlphaFoldDB" id="A0A1T5A0M5"/>
<dbReference type="Proteomes" id="UP000243406">
    <property type="component" value="Unassembled WGS sequence"/>
</dbReference>
<sequence>MEKTILISGKEVRLKNTGSFALRYKEQFGKNPISEIMGMIEVFKDMDIDSISPELDLGDLKKIDFDVFYNVTWTMAKTADKSIVSPLDWLDEFDEFPIIDILPEVMDMLIQSFTSTIQSKKNMNHPAMKR</sequence>
<gene>
    <name evidence="1" type="ORF">SAMN02745120_0598</name>
</gene>
<reference evidence="2" key="1">
    <citation type="submission" date="2017-02" db="EMBL/GenBank/DDBJ databases">
        <authorList>
            <person name="Varghese N."/>
            <person name="Submissions S."/>
        </authorList>
    </citation>
    <scope>NUCLEOTIDE SEQUENCE [LARGE SCALE GENOMIC DNA]</scope>
    <source>
        <strain evidence="2">ATCC 35199</strain>
    </source>
</reference>
<dbReference type="RefSeq" id="WP_079588563.1">
    <property type="nucleotide sequence ID" value="NZ_FUYN01000001.1"/>
</dbReference>
<name>A0A1T5A0M5_9FIRM</name>
<dbReference type="EMBL" id="FUYN01000001">
    <property type="protein sequence ID" value="SKB28319.1"/>
    <property type="molecule type" value="Genomic_DNA"/>
</dbReference>
<proteinExistence type="predicted"/>
<evidence type="ECO:0008006" key="3">
    <source>
        <dbReference type="Google" id="ProtNLM"/>
    </source>
</evidence>